<reference evidence="3" key="1">
    <citation type="journal article" date="2019" name="Int. J. Syst. Evol. Microbiol.">
        <title>The Global Catalogue of Microorganisms (GCM) 10K type strain sequencing project: providing services to taxonomists for standard genome sequencing and annotation.</title>
        <authorList>
            <consortium name="The Broad Institute Genomics Platform"/>
            <consortium name="The Broad Institute Genome Sequencing Center for Infectious Disease"/>
            <person name="Wu L."/>
            <person name="Ma J."/>
        </authorList>
    </citation>
    <scope>NUCLEOTIDE SEQUENCE [LARGE SCALE GENOMIC DNA]</scope>
    <source>
        <strain evidence="3">JCM 17979</strain>
    </source>
</reference>
<evidence type="ECO:0000313" key="3">
    <source>
        <dbReference type="Proteomes" id="UP001500928"/>
    </source>
</evidence>
<accession>A0ABP9ADM1</accession>
<organism evidence="2 3">
    <name type="scientific">Actinomycetospora chlora</name>
    <dbReference type="NCBI Taxonomy" id="663608"/>
    <lineage>
        <taxon>Bacteria</taxon>
        <taxon>Bacillati</taxon>
        <taxon>Actinomycetota</taxon>
        <taxon>Actinomycetes</taxon>
        <taxon>Pseudonocardiales</taxon>
        <taxon>Pseudonocardiaceae</taxon>
        <taxon>Actinomycetospora</taxon>
    </lineage>
</organism>
<dbReference type="Proteomes" id="UP001500928">
    <property type="component" value="Unassembled WGS sequence"/>
</dbReference>
<gene>
    <name evidence="2" type="ORF">GCM10023200_08590</name>
</gene>
<dbReference type="RefSeq" id="WP_345411191.1">
    <property type="nucleotide sequence ID" value="NZ_BAABHO010000005.1"/>
</dbReference>
<proteinExistence type="predicted"/>
<dbReference type="Pfam" id="PF10944">
    <property type="entry name" value="DUF2630"/>
    <property type="match status" value="1"/>
</dbReference>
<dbReference type="InterPro" id="IPR020311">
    <property type="entry name" value="Uncharacterised_Rv0898c"/>
</dbReference>
<keyword evidence="3" id="KW-1185">Reference proteome</keyword>
<evidence type="ECO:0000313" key="2">
    <source>
        <dbReference type="EMBL" id="GAA4777973.1"/>
    </source>
</evidence>
<comment type="caution">
    <text evidence="2">The sequence shown here is derived from an EMBL/GenBank/DDBJ whole genome shotgun (WGS) entry which is preliminary data.</text>
</comment>
<dbReference type="EMBL" id="BAABHO010000005">
    <property type="protein sequence ID" value="GAA4777973.1"/>
    <property type="molecule type" value="Genomic_DNA"/>
</dbReference>
<feature type="region of interest" description="Disordered" evidence="1">
    <location>
        <begin position="59"/>
        <end position="79"/>
    </location>
</feature>
<protein>
    <submittedName>
        <fullName evidence="2">DUF2630 family protein</fullName>
    </submittedName>
</protein>
<evidence type="ECO:0000256" key="1">
    <source>
        <dbReference type="SAM" id="MobiDB-lite"/>
    </source>
</evidence>
<sequence>MSEQPAADETLTTIHSLVDEEHRLRAHGEAITEDDRARLAQIEDQLDQCWDALRRRRAGRDFGGDPGEATAKQVHDYLQ</sequence>
<name>A0ABP9ADM1_9PSEU</name>